<evidence type="ECO:0000256" key="2">
    <source>
        <dbReference type="ARBA" id="ARBA00022723"/>
    </source>
</evidence>
<dbReference type="Proteomes" id="UP001143370">
    <property type="component" value="Unassembled WGS sequence"/>
</dbReference>
<dbReference type="InterPro" id="IPR011057">
    <property type="entry name" value="Mss4-like_sf"/>
</dbReference>
<keyword evidence="2" id="KW-0479">Metal-binding</keyword>
<evidence type="ECO:0000256" key="3">
    <source>
        <dbReference type="ARBA" id="ARBA00022833"/>
    </source>
</evidence>
<organism evidence="5 6">
    <name type="scientific">Ancylobacter dichloromethanicus</name>
    <dbReference type="NCBI Taxonomy" id="518825"/>
    <lineage>
        <taxon>Bacteria</taxon>
        <taxon>Pseudomonadati</taxon>
        <taxon>Pseudomonadota</taxon>
        <taxon>Alphaproteobacteria</taxon>
        <taxon>Hyphomicrobiales</taxon>
        <taxon>Xanthobacteraceae</taxon>
        <taxon>Ancylobacter</taxon>
    </lineage>
</organism>
<dbReference type="EMBL" id="BSFJ01000019">
    <property type="protein sequence ID" value="GLK72832.1"/>
    <property type="molecule type" value="Genomic_DNA"/>
</dbReference>
<sequence>MSDDENAANGMGAQRLSGACHCGAVHYSVRLDLTRTIACNCSICSSKGLILAFAPETDFVLEAGEAKLREYRFNRHLISHMFCADCGVETFARATAPNGTPTVAVNVRTLAGVDPAALAPIAHDGRAS</sequence>
<protein>
    <recommendedName>
        <fullName evidence="4">CENP-V/GFA domain-containing protein</fullName>
    </recommendedName>
</protein>
<evidence type="ECO:0000256" key="1">
    <source>
        <dbReference type="ARBA" id="ARBA00005495"/>
    </source>
</evidence>
<dbReference type="PANTHER" id="PTHR28620:SF1">
    <property type="entry name" value="CENP-V_GFA DOMAIN-CONTAINING PROTEIN"/>
    <property type="match status" value="1"/>
</dbReference>
<dbReference type="SUPFAM" id="SSF51316">
    <property type="entry name" value="Mss4-like"/>
    <property type="match status" value="1"/>
</dbReference>
<dbReference type="InterPro" id="IPR006913">
    <property type="entry name" value="CENP-V/GFA"/>
</dbReference>
<dbReference type="RefSeq" id="WP_213374784.1">
    <property type="nucleotide sequence ID" value="NZ_BSFJ01000019.1"/>
</dbReference>
<reference evidence="5" key="2">
    <citation type="submission" date="2023-01" db="EMBL/GenBank/DDBJ databases">
        <authorList>
            <person name="Sun Q."/>
            <person name="Evtushenko L."/>
        </authorList>
    </citation>
    <scope>NUCLEOTIDE SEQUENCE</scope>
    <source>
        <strain evidence="5">VKM B-2484</strain>
    </source>
</reference>
<comment type="similarity">
    <text evidence="1">Belongs to the Gfa family.</text>
</comment>
<dbReference type="PANTHER" id="PTHR28620">
    <property type="entry name" value="CENTROMERE PROTEIN V"/>
    <property type="match status" value="1"/>
</dbReference>
<keyword evidence="3" id="KW-0862">Zinc</keyword>
<dbReference type="GO" id="GO:0046872">
    <property type="term" value="F:metal ion binding"/>
    <property type="evidence" value="ECO:0007669"/>
    <property type="project" value="UniProtKB-KW"/>
</dbReference>
<dbReference type="GO" id="GO:0016846">
    <property type="term" value="F:carbon-sulfur lyase activity"/>
    <property type="evidence" value="ECO:0007669"/>
    <property type="project" value="InterPro"/>
</dbReference>
<evidence type="ECO:0000313" key="5">
    <source>
        <dbReference type="EMBL" id="GLK72832.1"/>
    </source>
</evidence>
<name>A0A9W6J9E9_9HYPH</name>
<gene>
    <name evidence="5" type="ORF">GCM10017643_29480</name>
</gene>
<accession>A0A9W6J9E9</accession>
<keyword evidence="6" id="KW-1185">Reference proteome</keyword>
<dbReference type="PROSITE" id="PS51891">
    <property type="entry name" value="CENP_V_GFA"/>
    <property type="match status" value="1"/>
</dbReference>
<reference evidence="5" key="1">
    <citation type="journal article" date="2014" name="Int. J. Syst. Evol. Microbiol.">
        <title>Complete genome sequence of Corynebacterium casei LMG S-19264T (=DSM 44701T), isolated from a smear-ripened cheese.</title>
        <authorList>
            <consortium name="US DOE Joint Genome Institute (JGI-PGF)"/>
            <person name="Walter F."/>
            <person name="Albersmeier A."/>
            <person name="Kalinowski J."/>
            <person name="Ruckert C."/>
        </authorList>
    </citation>
    <scope>NUCLEOTIDE SEQUENCE</scope>
    <source>
        <strain evidence="5">VKM B-2484</strain>
    </source>
</reference>
<evidence type="ECO:0000259" key="4">
    <source>
        <dbReference type="PROSITE" id="PS51891"/>
    </source>
</evidence>
<proteinExistence type="inferred from homology"/>
<dbReference type="Gene3D" id="2.170.150.70">
    <property type="match status" value="1"/>
</dbReference>
<comment type="caution">
    <text evidence="5">The sequence shown here is derived from an EMBL/GenBank/DDBJ whole genome shotgun (WGS) entry which is preliminary data.</text>
</comment>
<evidence type="ECO:0000313" key="6">
    <source>
        <dbReference type="Proteomes" id="UP001143370"/>
    </source>
</evidence>
<feature type="domain" description="CENP-V/GFA" evidence="4">
    <location>
        <begin position="16"/>
        <end position="128"/>
    </location>
</feature>
<dbReference type="AlphaFoldDB" id="A0A9W6J9E9"/>
<dbReference type="Pfam" id="PF04828">
    <property type="entry name" value="GFA"/>
    <property type="match status" value="1"/>
</dbReference>
<dbReference type="InterPro" id="IPR052355">
    <property type="entry name" value="CENP-V-like"/>
</dbReference>